<dbReference type="PANTHER" id="PTHR44520">
    <property type="entry name" value="RESPONSE REGULATOR RCP1-RELATED"/>
    <property type="match status" value="1"/>
</dbReference>
<dbReference type="InterPro" id="IPR011006">
    <property type="entry name" value="CheY-like_superfamily"/>
</dbReference>
<dbReference type="SMART" id="SM00448">
    <property type="entry name" value="REC"/>
    <property type="match status" value="1"/>
</dbReference>
<reference evidence="3" key="1">
    <citation type="submission" date="2012-09" db="EMBL/GenBank/DDBJ databases">
        <title>Metagenomic Characterization of a Microbial Community in Wastewater Detects High Levels of Antibiotic Resistance.</title>
        <authorList>
            <person name="Abrams M."/>
            <person name="Caldwell A."/>
            <person name="Vandaei E."/>
            <person name="Lee W."/>
            <person name="Perrott J."/>
            <person name="Khan S.Y."/>
            <person name="Ta J."/>
            <person name="Romero D."/>
            <person name="Nguyen V."/>
            <person name="Pourmand N."/>
            <person name="Ouverney C.C."/>
        </authorList>
    </citation>
    <scope>NUCLEOTIDE SEQUENCE</scope>
</reference>
<keyword evidence="1" id="KW-0597">Phosphoprotein</keyword>
<evidence type="ECO:0000259" key="2">
    <source>
        <dbReference type="PROSITE" id="PS50110"/>
    </source>
</evidence>
<dbReference type="InterPro" id="IPR052893">
    <property type="entry name" value="TCS_response_regulator"/>
</dbReference>
<dbReference type="Pfam" id="PF00072">
    <property type="entry name" value="Response_reg"/>
    <property type="match status" value="1"/>
</dbReference>
<feature type="domain" description="Response regulatory" evidence="2">
    <location>
        <begin position="32"/>
        <end position="153"/>
    </location>
</feature>
<protein>
    <submittedName>
        <fullName evidence="3">CheY-like response regulator</fullName>
    </submittedName>
</protein>
<accession>L7VT66</accession>
<evidence type="ECO:0000313" key="3">
    <source>
        <dbReference type="EMBL" id="AGC72317.1"/>
    </source>
</evidence>
<dbReference type="GO" id="GO:0000160">
    <property type="term" value="P:phosphorelay signal transduction system"/>
    <property type="evidence" value="ECO:0007669"/>
    <property type="project" value="InterPro"/>
</dbReference>
<feature type="modified residue" description="4-aspartylphosphate" evidence="1">
    <location>
        <position position="86"/>
    </location>
</feature>
<proteinExistence type="predicted"/>
<dbReference type="AlphaFoldDB" id="L7VT66"/>
<dbReference type="PROSITE" id="PS50110">
    <property type="entry name" value="RESPONSE_REGULATORY"/>
    <property type="match status" value="1"/>
</dbReference>
<organism evidence="3">
    <name type="scientific">uncultured bacterium A1Q1_fos_1093</name>
    <dbReference type="NCBI Taxonomy" id="1256542"/>
    <lineage>
        <taxon>Bacteria</taxon>
        <taxon>environmental samples</taxon>
    </lineage>
</organism>
<dbReference type="SUPFAM" id="SSF52172">
    <property type="entry name" value="CheY-like"/>
    <property type="match status" value="1"/>
</dbReference>
<sequence length="161" mass="18705">MSYIVDRNIPYIWMTKTSDYVKYTYFMLPGLTCLLIDDDIDDQEIFLMALQDINLPVECVVANDGFHALEILHQDTMFVPDYIFIDLNMPRMNGKQCVKEIKKIEHISHVPVVMYSTSSSQNDVEESKKLGADYFITKPTSIYTLTKTLSEFFVGSKKRHR</sequence>
<dbReference type="EMBL" id="JX649898">
    <property type="protein sequence ID" value="AGC72317.1"/>
    <property type="molecule type" value="Genomic_DNA"/>
</dbReference>
<evidence type="ECO:0000256" key="1">
    <source>
        <dbReference type="PROSITE-ProRule" id="PRU00169"/>
    </source>
</evidence>
<name>L7VT66_9BACT</name>
<dbReference type="Gene3D" id="3.40.50.2300">
    <property type="match status" value="1"/>
</dbReference>
<dbReference type="InterPro" id="IPR001789">
    <property type="entry name" value="Sig_transdc_resp-reg_receiver"/>
</dbReference>